<keyword evidence="1" id="KW-0472">Membrane</keyword>
<gene>
    <name evidence="2" type="ORF">OCBIM_22027940mg</name>
</gene>
<accession>A0A0L8GTX3</accession>
<organism evidence="2">
    <name type="scientific">Octopus bimaculoides</name>
    <name type="common">California two-spotted octopus</name>
    <dbReference type="NCBI Taxonomy" id="37653"/>
    <lineage>
        <taxon>Eukaryota</taxon>
        <taxon>Metazoa</taxon>
        <taxon>Spiralia</taxon>
        <taxon>Lophotrochozoa</taxon>
        <taxon>Mollusca</taxon>
        <taxon>Cephalopoda</taxon>
        <taxon>Coleoidea</taxon>
        <taxon>Octopodiformes</taxon>
        <taxon>Octopoda</taxon>
        <taxon>Incirrata</taxon>
        <taxon>Octopodidae</taxon>
        <taxon>Octopus</taxon>
    </lineage>
</organism>
<name>A0A0L8GTX3_OCTBM</name>
<dbReference type="EMBL" id="KQ420404">
    <property type="protein sequence ID" value="KOF80428.1"/>
    <property type="molecule type" value="Genomic_DNA"/>
</dbReference>
<evidence type="ECO:0000313" key="2">
    <source>
        <dbReference type="EMBL" id="KOF80428.1"/>
    </source>
</evidence>
<reference evidence="2" key="1">
    <citation type="submission" date="2015-07" db="EMBL/GenBank/DDBJ databases">
        <title>MeaNS - Measles Nucleotide Surveillance Program.</title>
        <authorList>
            <person name="Tran T."/>
            <person name="Druce J."/>
        </authorList>
    </citation>
    <scope>NUCLEOTIDE SEQUENCE</scope>
    <source>
        <strain evidence="2">UCB-OBI-ISO-001</strain>
        <tissue evidence="2">Gonad</tissue>
    </source>
</reference>
<feature type="transmembrane region" description="Helical" evidence="1">
    <location>
        <begin position="33"/>
        <end position="55"/>
    </location>
</feature>
<keyword evidence="1" id="KW-0812">Transmembrane</keyword>
<dbReference type="AlphaFoldDB" id="A0A0L8GTX3"/>
<protein>
    <submittedName>
        <fullName evidence="2">Uncharacterized protein</fullName>
    </submittedName>
</protein>
<evidence type="ECO:0000256" key="1">
    <source>
        <dbReference type="SAM" id="Phobius"/>
    </source>
</evidence>
<sequence length="58" mass="7011">MQWDHTGFNNESRITCHTGDYYNYLFTLFKSSFLFPSLFLSSTLFPVVICFFFFFEKK</sequence>
<keyword evidence="1" id="KW-1133">Transmembrane helix</keyword>
<proteinExistence type="predicted"/>